<reference evidence="2" key="1">
    <citation type="journal article" date="2019" name="Int. J. Syst. Evol. Microbiol.">
        <title>The Global Catalogue of Microorganisms (GCM) 10K type strain sequencing project: providing services to taxonomists for standard genome sequencing and annotation.</title>
        <authorList>
            <consortium name="The Broad Institute Genomics Platform"/>
            <consortium name="The Broad Institute Genome Sequencing Center for Infectious Disease"/>
            <person name="Wu L."/>
            <person name="Ma J."/>
        </authorList>
    </citation>
    <scope>NUCLEOTIDE SEQUENCE [LARGE SCALE GENOMIC DNA]</scope>
    <source>
        <strain evidence="2">CECT 8010</strain>
    </source>
</reference>
<organism evidence="1 2">
    <name type="scientific">Parasediminibacterium paludis</name>
    <dbReference type="NCBI Taxonomy" id="908966"/>
    <lineage>
        <taxon>Bacteria</taxon>
        <taxon>Pseudomonadati</taxon>
        <taxon>Bacteroidota</taxon>
        <taxon>Chitinophagia</taxon>
        <taxon>Chitinophagales</taxon>
        <taxon>Chitinophagaceae</taxon>
        <taxon>Parasediminibacterium</taxon>
    </lineage>
</organism>
<dbReference type="EMBL" id="JBHSDC010000002">
    <property type="protein sequence ID" value="MFC4230562.1"/>
    <property type="molecule type" value="Genomic_DNA"/>
</dbReference>
<dbReference type="Proteomes" id="UP001595906">
    <property type="component" value="Unassembled WGS sequence"/>
</dbReference>
<name>A0ABV8PRD0_9BACT</name>
<proteinExistence type="predicted"/>
<sequence>MSLEKKIKLLHSQARIKLCNANVCYNLWPRATGKTFAVGDRIEHLSEAMPCSQILLMSDSYDRIHDRILPNILNYFINEAGMVEGEDFVVHKKPPEHFDKPIIPLKKYDHVTSFRNGMALCEVSGKVEGSANAYNAQALIVDEAKYVKEENVGEVLNALRGAYTRFGHLSEYRSHWYFTDKFGENIKWLLNKKKLCDMQTVEAVIRLQVELLKVENQMAIAENEGRTGAYNYYEKIKRQFDAKLTAVRKNLVYYCEGLPYENIANLGEKYYRDLRRDLGDFQYRVSVENQDPDQVENCFYPALDRLRMYHKHMADIEDNAPLFVALDYNWRITPMVVAQYGKLPGNDYPTFNIVAGIHTLHPDGGIEATCKELGQMFKYKVNRTVVFCYDHTAIGKRADSEPYHEMTKKALYANRFDVIELYIGKAATHASRFEQFKKAMQKQGVGSLMFNEARCEYLLKSMQQAGTITSSGETKKDKSKEKLLSFPAEETTDYSEAFDILYTAYLSHNLANMTRPQAIGDGLGFR</sequence>
<accession>A0ABV8PRD0</accession>
<comment type="caution">
    <text evidence="1">The sequence shown here is derived from an EMBL/GenBank/DDBJ whole genome shotgun (WGS) entry which is preliminary data.</text>
</comment>
<protein>
    <recommendedName>
        <fullName evidence="3">Terminase</fullName>
    </recommendedName>
</protein>
<evidence type="ECO:0000313" key="2">
    <source>
        <dbReference type="Proteomes" id="UP001595906"/>
    </source>
</evidence>
<gene>
    <name evidence="1" type="ORF">ACFOW1_01580</name>
</gene>
<evidence type="ECO:0000313" key="1">
    <source>
        <dbReference type="EMBL" id="MFC4230562.1"/>
    </source>
</evidence>
<keyword evidence="2" id="KW-1185">Reference proteome</keyword>
<dbReference type="RefSeq" id="WP_379011806.1">
    <property type="nucleotide sequence ID" value="NZ_JBHSDC010000002.1"/>
</dbReference>
<evidence type="ECO:0008006" key="3">
    <source>
        <dbReference type="Google" id="ProtNLM"/>
    </source>
</evidence>